<dbReference type="InterPro" id="IPR050346">
    <property type="entry name" value="FMO-like"/>
</dbReference>
<dbReference type="InterPro" id="IPR000960">
    <property type="entry name" value="Flavin_mOase"/>
</dbReference>
<proteinExistence type="inferred from homology"/>
<organism evidence="7 8">
    <name type="scientific">Solirubrobacter phytolaccae</name>
    <dbReference type="NCBI Taxonomy" id="1404360"/>
    <lineage>
        <taxon>Bacteria</taxon>
        <taxon>Bacillati</taxon>
        <taxon>Actinomycetota</taxon>
        <taxon>Thermoleophilia</taxon>
        <taxon>Solirubrobacterales</taxon>
        <taxon>Solirubrobacteraceae</taxon>
        <taxon>Solirubrobacter</taxon>
    </lineage>
</organism>
<keyword evidence="4" id="KW-0274">FAD</keyword>
<evidence type="ECO:0000256" key="3">
    <source>
        <dbReference type="ARBA" id="ARBA00022630"/>
    </source>
</evidence>
<dbReference type="EMBL" id="JAPDDP010000007">
    <property type="protein sequence ID" value="MDA0179854.1"/>
    <property type="molecule type" value="Genomic_DNA"/>
</dbReference>
<evidence type="ECO:0000256" key="5">
    <source>
        <dbReference type="ARBA" id="ARBA00022857"/>
    </source>
</evidence>
<sequence>MIGAGAAGLGAMEVLQRQGIAFDCFEATDRVGGHWHTDYESLHLITSRDLSGFAGYPMPSSYPVYPSRDQMRDYLEGFATETSVRAHVRFGVRVERITPLGAGGQDGWRVQTDDGETREYSGVLVCNGHLQHQHVPDYPGEFTGRQIHSGAYRSIDDIEGTRVLTVGAGNSGCDLAVDAANARLQSTISIRRGQMFQPKAVFGRPRAEIGWLAKLPVKVNERIARLLSDIVIGPPEGYRGLPNPATRNLNEQPPVVNNLLPYWIQHGRIDVAPGIERLDGRTVHFTDGTSREFDTILWATGFDVTLPFLDAELIRWRDGAPLRTAGLTLPVGVENLYFIGLAAPRGPQLPVYSTQTELVARMLRLEPERRSALAAHFAEIDVPDARIDIVRALWNRQMKDAHRALDAAAKPVPVGR</sequence>
<dbReference type="Proteomes" id="UP001147653">
    <property type="component" value="Unassembled WGS sequence"/>
</dbReference>
<evidence type="ECO:0000313" key="8">
    <source>
        <dbReference type="Proteomes" id="UP001147653"/>
    </source>
</evidence>
<dbReference type="GO" id="GO:0050661">
    <property type="term" value="F:NADP binding"/>
    <property type="evidence" value="ECO:0007669"/>
    <property type="project" value="InterPro"/>
</dbReference>
<dbReference type="InterPro" id="IPR020946">
    <property type="entry name" value="Flavin_mOase-like"/>
</dbReference>
<reference evidence="7" key="1">
    <citation type="submission" date="2022-10" db="EMBL/GenBank/DDBJ databases">
        <title>The WGS of Solirubrobacter phytolaccae KCTC 29190.</title>
        <authorList>
            <person name="Jiang Z."/>
        </authorList>
    </citation>
    <scope>NUCLEOTIDE SEQUENCE</scope>
    <source>
        <strain evidence="7">KCTC 29190</strain>
    </source>
</reference>
<dbReference type="Gene3D" id="3.50.50.60">
    <property type="entry name" value="FAD/NAD(P)-binding domain"/>
    <property type="match status" value="1"/>
</dbReference>
<accession>A0A9X3S6F8</accession>
<keyword evidence="5" id="KW-0521">NADP</keyword>
<keyword evidence="8" id="KW-1185">Reference proteome</keyword>
<comment type="similarity">
    <text evidence="1">Belongs to the FMO family.</text>
</comment>
<dbReference type="AlphaFoldDB" id="A0A9X3S6F8"/>
<comment type="similarity">
    <text evidence="2">Belongs to the FAD-binding monooxygenase family.</text>
</comment>
<protein>
    <submittedName>
        <fullName evidence="7">NAD(P)/FAD-dependent oxidoreductase</fullName>
    </submittedName>
</protein>
<keyword evidence="6" id="KW-0560">Oxidoreductase</keyword>
<evidence type="ECO:0000256" key="6">
    <source>
        <dbReference type="ARBA" id="ARBA00023002"/>
    </source>
</evidence>
<evidence type="ECO:0000256" key="2">
    <source>
        <dbReference type="ARBA" id="ARBA00010139"/>
    </source>
</evidence>
<dbReference type="PIRSF" id="PIRSF000332">
    <property type="entry name" value="FMO"/>
    <property type="match status" value="1"/>
</dbReference>
<comment type="caution">
    <text evidence="7">The sequence shown here is derived from an EMBL/GenBank/DDBJ whole genome shotgun (WGS) entry which is preliminary data.</text>
</comment>
<dbReference type="InterPro" id="IPR036188">
    <property type="entry name" value="FAD/NAD-bd_sf"/>
</dbReference>
<dbReference type="GO" id="GO:0004499">
    <property type="term" value="F:N,N-dimethylaniline monooxygenase activity"/>
    <property type="evidence" value="ECO:0007669"/>
    <property type="project" value="InterPro"/>
</dbReference>
<keyword evidence="3" id="KW-0285">Flavoprotein</keyword>
<evidence type="ECO:0000256" key="4">
    <source>
        <dbReference type="ARBA" id="ARBA00022827"/>
    </source>
</evidence>
<dbReference type="SUPFAM" id="SSF51905">
    <property type="entry name" value="FAD/NAD(P)-binding domain"/>
    <property type="match status" value="2"/>
</dbReference>
<name>A0A9X3S6F8_9ACTN</name>
<dbReference type="PANTHER" id="PTHR23023">
    <property type="entry name" value="DIMETHYLANILINE MONOOXYGENASE"/>
    <property type="match status" value="1"/>
</dbReference>
<dbReference type="Pfam" id="PF00743">
    <property type="entry name" value="FMO-like"/>
    <property type="match status" value="1"/>
</dbReference>
<dbReference type="PRINTS" id="PR00370">
    <property type="entry name" value="FMOXYGENASE"/>
</dbReference>
<dbReference type="RefSeq" id="WP_270024162.1">
    <property type="nucleotide sequence ID" value="NZ_JAPDDP010000007.1"/>
</dbReference>
<evidence type="ECO:0000313" key="7">
    <source>
        <dbReference type="EMBL" id="MDA0179854.1"/>
    </source>
</evidence>
<evidence type="ECO:0000256" key="1">
    <source>
        <dbReference type="ARBA" id="ARBA00009183"/>
    </source>
</evidence>
<gene>
    <name evidence="7" type="ORF">OJ997_06075</name>
</gene>
<dbReference type="GO" id="GO:0050660">
    <property type="term" value="F:flavin adenine dinucleotide binding"/>
    <property type="evidence" value="ECO:0007669"/>
    <property type="project" value="InterPro"/>
</dbReference>